<keyword evidence="1" id="KW-0805">Transcription regulation</keyword>
<reference evidence="4" key="1">
    <citation type="journal article" date="2020" name="Nature">
        <title>Giant virus diversity and host interactions through global metagenomics.</title>
        <authorList>
            <person name="Schulz F."/>
            <person name="Roux S."/>
            <person name="Paez-Espino D."/>
            <person name="Jungbluth S."/>
            <person name="Walsh D.A."/>
            <person name="Denef V.J."/>
            <person name="McMahon K.D."/>
            <person name="Konstantinidis K.T."/>
            <person name="Eloe-Fadrosh E.A."/>
            <person name="Kyrpides N.C."/>
            <person name="Woyke T."/>
        </authorList>
    </citation>
    <scope>NUCLEOTIDE SEQUENCE</scope>
    <source>
        <strain evidence="4">GVMAG-M-3300009159-65</strain>
    </source>
</reference>
<evidence type="ECO:0000256" key="1">
    <source>
        <dbReference type="ARBA" id="ARBA00023015"/>
    </source>
</evidence>
<sequence length="346" mass="39518">MTTLKVRSEKKDIWKLFDNEMKENLDEEIECIYSNKFMDNKCASCDSSLFISEDGFYCCSNKTCGVIYKDVLDFGAEWRYYGADDTNSADPTRCGMPINPLLKESSFGCKIVCNGNSTYEMRKIRRYTEWQAMPYKEKSKYDDFQIITILASNSGIPKIMIDDAIRYYNKISEEKTYRGLNRDGLLAASIYISCSKNQNPRTSKEIASIFKLDNKSATRGCKNALSILNDIEVNDEDKTVLHNTTPSSFINRYCSKLSINQELTQLCMFIASIVEKNKLIPENTPHSISAGIVYFVCQKCNLNINKKAINLISKISEVTINKCFKKLELFETQLIPGVISKKYNIV</sequence>
<dbReference type="GO" id="GO:0005634">
    <property type="term" value="C:nucleus"/>
    <property type="evidence" value="ECO:0007669"/>
    <property type="project" value="TreeGrafter"/>
</dbReference>
<dbReference type="SUPFAM" id="SSF47954">
    <property type="entry name" value="Cyclin-like"/>
    <property type="match status" value="2"/>
</dbReference>
<dbReference type="InterPro" id="IPR000812">
    <property type="entry name" value="TFIIB"/>
</dbReference>
<feature type="domain" description="Transcription factor TFIIB cyclin-like" evidence="3">
    <location>
        <begin position="244"/>
        <end position="327"/>
    </location>
</feature>
<dbReference type="GO" id="GO:0070897">
    <property type="term" value="P:transcription preinitiation complex assembly"/>
    <property type="evidence" value="ECO:0007669"/>
    <property type="project" value="InterPro"/>
</dbReference>
<evidence type="ECO:0000259" key="3">
    <source>
        <dbReference type="Pfam" id="PF00382"/>
    </source>
</evidence>
<dbReference type="GO" id="GO:0016251">
    <property type="term" value="F:RNA polymerase II general transcription initiation factor activity"/>
    <property type="evidence" value="ECO:0007669"/>
    <property type="project" value="TreeGrafter"/>
</dbReference>
<dbReference type="InterPro" id="IPR013150">
    <property type="entry name" value="TFIIB_cyclin"/>
</dbReference>
<dbReference type="Gene3D" id="1.10.472.10">
    <property type="entry name" value="Cyclin-like"/>
    <property type="match status" value="1"/>
</dbReference>
<evidence type="ECO:0000313" key="4">
    <source>
        <dbReference type="EMBL" id="QHT32097.1"/>
    </source>
</evidence>
<evidence type="ECO:0000256" key="2">
    <source>
        <dbReference type="ARBA" id="ARBA00023163"/>
    </source>
</evidence>
<dbReference type="EMBL" id="MN738930">
    <property type="protein sequence ID" value="QHT32097.1"/>
    <property type="molecule type" value="Genomic_DNA"/>
</dbReference>
<dbReference type="GO" id="GO:0097550">
    <property type="term" value="C:transcription preinitiation complex"/>
    <property type="evidence" value="ECO:0007669"/>
    <property type="project" value="TreeGrafter"/>
</dbReference>
<name>A0A6C0ESS8_9ZZZZ</name>
<dbReference type="GO" id="GO:0017025">
    <property type="term" value="F:TBP-class protein binding"/>
    <property type="evidence" value="ECO:0007669"/>
    <property type="project" value="InterPro"/>
</dbReference>
<dbReference type="Gene3D" id="1.10.472.170">
    <property type="match status" value="1"/>
</dbReference>
<dbReference type="InterPro" id="IPR036915">
    <property type="entry name" value="Cyclin-like_sf"/>
</dbReference>
<accession>A0A6C0ESS8</accession>
<feature type="domain" description="Transcription factor TFIIB cyclin-like" evidence="3">
    <location>
        <begin position="141"/>
        <end position="216"/>
    </location>
</feature>
<keyword evidence="2" id="KW-0804">Transcription</keyword>
<dbReference type="PRINTS" id="PR00685">
    <property type="entry name" value="TIFACTORIIB"/>
</dbReference>
<dbReference type="GO" id="GO:0006367">
    <property type="term" value="P:transcription initiation at RNA polymerase II promoter"/>
    <property type="evidence" value="ECO:0007669"/>
    <property type="project" value="TreeGrafter"/>
</dbReference>
<dbReference type="PANTHER" id="PTHR11618">
    <property type="entry name" value="TRANSCRIPTION INITIATION FACTOR IIB-RELATED"/>
    <property type="match status" value="1"/>
</dbReference>
<protein>
    <recommendedName>
        <fullName evidence="3">Transcription factor TFIIB cyclin-like domain-containing protein</fullName>
    </recommendedName>
</protein>
<dbReference type="AlphaFoldDB" id="A0A6C0ESS8"/>
<organism evidence="4">
    <name type="scientific">viral metagenome</name>
    <dbReference type="NCBI Taxonomy" id="1070528"/>
    <lineage>
        <taxon>unclassified sequences</taxon>
        <taxon>metagenomes</taxon>
        <taxon>organismal metagenomes</taxon>
    </lineage>
</organism>
<dbReference type="Pfam" id="PF00382">
    <property type="entry name" value="TFIIB"/>
    <property type="match status" value="2"/>
</dbReference>
<proteinExistence type="predicted"/>
<dbReference type="PANTHER" id="PTHR11618:SF13">
    <property type="entry name" value="TRANSCRIPTION INITIATION FACTOR IIB"/>
    <property type="match status" value="1"/>
</dbReference>